<reference evidence="1" key="1">
    <citation type="journal article" date="2009" name="Rice">
        <title>De Novo Next Generation Sequencing of Plant Genomes.</title>
        <authorList>
            <person name="Rounsley S."/>
            <person name="Marri P.R."/>
            <person name="Yu Y."/>
            <person name="He R."/>
            <person name="Sisneros N."/>
            <person name="Goicoechea J.L."/>
            <person name="Lee S.J."/>
            <person name="Angelova A."/>
            <person name="Kudrna D."/>
            <person name="Luo M."/>
            <person name="Affourtit J."/>
            <person name="Desany B."/>
            <person name="Knight J."/>
            <person name="Niazi F."/>
            <person name="Egholm M."/>
            <person name="Wing R.A."/>
        </authorList>
    </citation>
    <scope>NUCLEOTIDE SEQUENCE [LARGE SCALE GENOMIC DNA]</scope>
    <source>
        <strain evidence="1">cv. IRGC 105608</strain>
    </source>
</reference>
<dbReference type="Proteomes" id="UP000026960">
    <property type="component" value="Chromosome 1"/>
</dbReference>
<reference evidence="1" key="2">
    <citation type="submission" date="2015-03" db="UniProtKB">
        <authorList>
            <consortium name="EnsemblPlants"/>
        </authorList>
    </citation>
    <scope>IDENTIFICATION</scope>
</reference>
<evidence type="ECO:0000313" key="1">
    <source>
        <dbReference type="EnsemblPlants" id="OBART01G26480.1"/>
    </source>
</evidence>
<evidence type="ECO:0000313" key="2">
    <source>
        <dbReference type="Proteomes" id="UP000026960"/>
    </source>
</evidence>
<accession>A0A0D3ESG7</accession>
<dbReference type="EnsemblPlants" id="OBART01G26480.1">
    <property type="protein sequence ID" value="OBART01G26480.1"/>
    <property type="gene ID" value="OBART01G26480"/>
</dbReference>
<organism evidence="1">
    <name type="scientific">Oryza barthii</name>
    <dbReference type="NCBI Taxonomy" id="65489"/>
    <lineage>
        <taxon>Eukaryota</taxon>
        <taxon>Viridiplantae</taxon>
        <taxon>Streptophyta</taxon>
        <taxon>Embryophyta</taxon>
        <taxon>Tracheophyta</taxon>
        <taxon>Spermatophyta</taxon>
        <taxon>Magnoliopsida</taxon>
        <taxon>Liliopsida</taxon>
        <taxon>Poales</taxon>
        <taxon>Poaceae</taxon>
        <taxon>BOP clade</taxon>
        <taxon>Oryzoideae</taxon>
        <taxon>Oryzeae</taxon>
        <taxon>Oryzinae</taxon>
        <taxon>Oryza</taxon>
    </lineage>
</organism>
<protein>
    <submittedName>
        <fullName evidence="1">Uncharacterized protein</fullName>
    </submittedName>
</protein>
<dbReference type="Gramene" id="OBART01G26480.1">
    <property type="protein sequence ID" value="OBART01G26480.1"/>
    <property type="gene ID" value="OBART01G26480"/>
</dbReference>
<dbReference type="AlphaFoldDB" id="A0A0D3ESG7"/>
<proteinExistence type="predicted"/>
<keyword evidence="2" id="KW-1185">Reference proteome</keyword>
<dbReference type="PaxDb" id="65489-OBART01G26480.1"/>
<name>A0A0D3ESG7_9ORYZ</name>
<dbReference type="HOGENOM" id="CLU_120192_0_1_1"/>
<sequence length="68" mass="7365">MAVAGERWPAALEAKALLQVSLPQHLLQIDAEETSGPWRTRWTSWGREMVTTATTTSNFGSVAGSGSY</sequence>